<name>S9V4B0_9TRYP</name>
<evidence type="ECO:0000313" key="3">
    <source>
        <dbReference type="Proteomes" id="UP000015354"/>
    </source>
</evidence>
<gene>
    <name evidence="2" type="ORF">STCU_10455</name>
</gene>
<evidence type="ECO:0000256" key="1">
    <source>
        <dbReference type="SAM" id="MobiDB-lite"/>
    </source>
</evidence>
<accession>S9V4B0</accession>
<dbReference type="Proteomes" id="UP000015354">
    <property type="component" value="Unassembled WGS sequence"/>
</dbReference>
<dbReference type="OrthoDB" id="78858at2759"/>
<protein>
    <submittedName>
        <fullName evidence="2">Coiled-coil domain-containing protein 6</fullName>
    </submittedName>
</protein>
<organism evidence="2 3">
    <name type="scientific">Strigomonas culicis</name>
    <dbReference type="NCBI Taxonomy" id="28005"/>
    <lineage>
        <taxon>Eukaryota</taxon>
        <taxon>Discoba</taxon>
        <taxon>Euglenozoa</taxon>
        <taxon>Kinetoplastea</taxon>
        <taxon>Metakinetoplastina</taxon>
        <taxon>Trypanosomatida</taxon>
        <taxon>Trypanosomatidae</taxon>
        <taxon>Strigomonadinae</taxon>
        <taxon>Strigomonas</taxon>
    </lineage>
</organism>
<proteinExistence type="predicted"/>
<evidence type="ECO:0000313" key="2">
    <source>
        <dbReference type="EMBL" id="EPY17695.1"/>
    </source>
</evidence>
<dbReference type="EMBL" id="ATMH01010349">
    <property type="protein sequence ID" value="EPY17695.1"/>
    <property type="molecule type" value="Genomic_DNA"/>
</dbReference>
<reference evidence="2 3" key="1">
    <citation type="journal article" date="2013" name="PLoS ONE">
        <title>Predicting the Proteins of Angomonas deanei, Strigomonas culicis and Their Respective Endosymbionts Reveals New Aspects of the Trypanosomatidae Family.</title>
        <authorList>
            <person name="Motta M.C."/>
            <person name="Martins A.C."/>
            <person name="de Souza S.S."/>
            <person name="Catta-Preta C.M."/>
            <person name="Silva R."/>
            <person name="Klein C.C."/>
            <person name="de Almeida L.G."/>
            <person name="de Lima Cunha O."/>
            <person name="Ciapina L.P."/>
            <person name="Brocchi M."/>
            <person name="Colabardini A.C."/>
            <person name="de Araujo Lima B."/>
            <person name="Machado C.R."/>
            <person name="de Almeida Soares C.M."/>
            <person name="Probst C.M."/>
            <person name="de Menezes C.B."/>
            <person name="Thompson C.E."/>
            <person name="Bartholomeu D.C."/>
            <person name="Gradia D.F."/>
            <person name="Pavoni D.P."/>
            <person name="Grisard E.C."/>
            <person name="Fantinatti-Garboggini F."/>
            <person name="Marchini F.K."/>
            <person name="Rodrigues-Luiz G.F."/>
            <person name="Wagner G."/>
            <person name="Goldman G.H."/>
            <person name="Fietto J.L."/>
            <person name="Elias M.C."/>
            <person name="Goldman M.H."/>
            <person name="Sagot M.F."/>
            <person name="Pereira M."/>
            <person name="Stoco P.H."/>
            <person name="de Mendonca-Neto R.P."/>
            <person name="Teixeira S.M."/>
            <person name="Maciel T.E."/>
            <person name="de Oliveira Mendes T.A."/>
            <person name="Urmenyi T.P."/>
            <person name="de Souza W."/>
            <person name="Schenkman S."/>
            <person name="de Vasconcelos A.T."/>
        </authorList>
    </citation>
    <scope>NUCLEOTIDE SEQUENCE [LARGE SCALE GENOMIC DNA]</scope>
</reference>
<dbReference type="AlphaFoldDB" id="S9V4B0"/>
<sequence length="207" mass="23533">MSICTLSGAELSLDKLSTEELRAEYVQLKAAQFNVSHKKANVELKCELLREESVRLQQLAEVEEEHTANQWLRRLGGAEKEVRLMRQALKDEELAGNSLSLQIRDVEQRRTEVEDQLEEREEYLLLTIQRQFFAVVEKKVALERRVMEERERYLTLLSKQLAKVREMLPAESSVSVMGSSIGGSSPGDRCRRTPPAPTSPSCASRSS</sequence>
<comment type="caution">
    <text evidence="2">The sequence shown here is derived from an EMBL/GenBank/DDBJ whole genome shotgun (WGS) entry which is preliminary data.</text>
</comment>
<keyword evidence="3" id="KW-1185">Reference proteome</keyword>
<feature type="region of interest" description="Disordered" evidence="1">
    <location>
        <begin position="173"/>
        <end position="207"/>
    </location>
</feature>